<dbReference type="EMBL" id="PXYT01000001">
    <property type="protein sequence ID" value="PSR31655.1"/>
    <property type="molecule type" value="Genomic_DNA"/>
</dbReference>
<evidence type="ECO:0000313" key="3">
    <source>
        <dbReference type="Proteomes" id="UP000242699"/>
    </source>
</evidence>
<dbReference type="InterPro" id="IPR000073">
    <property type="entry name" value="AB_hydrolase_1"/>
</dbReference>
<feature type="domain" description="AB hydrolase-1" evidence="1">
    <location>
        <begin position="21"/>
        <end position="251"/>
    </location>
</feature>
<reference evidence="2 3" key="1">
    <citation type="journal article" date="2014" name="BMC Genomics">
        <title>Comparison of environmental and isolate Sulfobacillus genomes reveals diverse carbon, sulfur, nitrogen, and hydrogen metabolisms.</title>
        <authorList>
            <person name="Justice N.B."/>
            <person name="Norman A."/>
            <person name="Brown C.T."/>
            <person name="Singh A."/>
            <person name="Thomas B.C."/>
            <person name="Banfield J.F."/>
        </authorList>
    </citation>
    <scope>NUCLEOTIDE SEQUENCE [LARGE SCALE GENOMIC DNA]</scope>
    <source>
        <strain evidence="2">AMDSBA1</strain>
    </source>
</reference>
<dbReference type="GO" id="GO:0003824">
    <property type="term" value="F:catalytic activity"/>
    <property type="evidence" value="ECO:0007669"/>
    <property type="project" value="InterPro"/>
</dbReference>
<dbReference type="Pfam" id="PF00561">
    <property type="entry name" value="Abhydrolase_1"/>
    <property type="match status" value="1"/>
</dbReference>
<evidence type="ECO:0000313" key="2">
    <source>
        <dbReference type="EMBL" id="PSR31655.1"/>
    </source>
</evidence>
<name>A0A2T2XAY5_9FIRM</name>
<proteinExistence type="predicted"/>
<organism evidence="2 3">
    <name type="scientific">Sulfobacillus benefaciens</name>
    <dbReference type="NCBI Taxonomy" id="453960"/>
    <lineage>
        <taxon>Bacteria</taxon>
        <taxon>Bacillati</taxon>
        <taxon>Bacillota</taxon>
        <taxon>Clostridia</taxon>
        <taxon>Eubacteriales</taxon>
        <taxon>Clostridiales Family XVII. Incertae Sedis</taxon>
        <taxon>Sulfobacillus</taxon>
    </lineage>
</organism>
<comment type="caution">
    <text evidence="2">The sequence shown here is derived from an EMBL/GenBank/DDBJ whole genome shotgun (WGS) entry which is preliminary data.</text>
</comment>
<dbReference type="SUPFAM" id="SSF53474">
    <property type="entry name" value="alpha/beta-Hydrolases"/>
    <property type="match status" value="1"/>
</dbReference>
<dbReference type="Gene3D" id="3.40.50.1820">
    <property type="entry name" value="alpha/beta hydrolase"/>
    <property type="match status" value="1"/>
</dbReference>
<dbReference type="Proteomes" id="UP000242699">
    <property type="component" value="Unassembled WGS sequence"/>
</dbReference>
<protein>
    <recommendedName>
        <fullName evidence="1">AB hydrolase-1 domain-containing protein</fullName>
    </recommendedName>
</protein>
<dbReference type="InterPro" id="IPR029058">
    <property type="entry name" value="AB_hydrolase_fold"/>
</dbReference>
<dbReference type="InterPro" id="IPR050266">
    <property type="entry name" value="AB_hydrolase_sf"/>
</dbReference>
<dbReference type="PRINTS" id="PR00412">
    <property type="entry name" value="EPOXHYDRLASE"/>
</dbReference>
<dbReference type="AlphaFoldDB" id="A0A2T2XAY5"/>
<dbReference type="PANTHER" id="PTHR43798">
    <property type="entry name" value="MONOACYLGLYCEROL LIPASE"/>
    <property type="match status" value="1"/>
</dbReference>
<dbReference type="InterPro" id="IPR000639">
    <property type="entry name" value="Epox_hydrolase-like"/>
</dbReference>
<accession>A0A2T2XAY5</accession>
<evidence type="ECO:0000259" key="1">
    <source>
        <dbReference type="Pfam" id="PF00561"/>
    </source>
</evidence>
<gene>
    <name evidence="2" type="ORF">C7B43_00055</name>
</gene>
<dbReference type="PRINTS" id="PR00111">
    <property type="entry name" value="ABHYDROLASE"/>
</dbReference>
<sequence length="265" mass="30110">MYVSVGNISVSFDVVGTGSHPLLFLHGWLMSKESWYPLLNHLPMEFYRAYLVDVRGFGDTDKPPAGYAIEDYARDTIRLIRRWNIQPVTLIGHSFGGAGALFIAAKVRHYVNALVVLDTFPGGSAPSVSRTTKRHLQRVEKLIYRTPEHRQPEILNRIWMQAFYRVPAPDVVTKQKEAIRKITRHVLEQTLHTNLSTDIEHLLPRIHCPTLVIRGEHDRMLASDSEPLQQIPGARFVQISSAGHYPMIESPEQVASVIDSFLRAR</sequence>